<dbReference type="GO" id="GO:0005092">
    <property type="term" value="F:GDP-dissociation inhibitor activity"/>
    <property type="evidence" value="ECO:0007669"/>
    <property type="project" value="TreeGrafter"/>
</dbReference>
<dbReference type="Gene3D" id="1.25.40.10">
    <property type="entry name" value="Tetratricopeptide repeat domain"/>
    <property type="match status" value="2"/>
</dbReference>
<dbReference type="InterPro" id="IPR027417">
    <property type="entry name" value="P-loop_NTPase"/>
</dbReference>
<dbReference type="AlphaFoldDB" id="A0A9W6SJV4"/>
<sequence>MVVTGAAGAGGWQVVNTVSGSIVIGAVVQGQTVHVTLPAKVPTALGGLPRAAGVFTGRSSDLDALLGMLAPNGPGGRLLVSAVAGMAGVGKTELVVQAAHHALRQGWFGGGVLFVDLAGYDPERRRSPADALGGWLGALGVPGEHIPASQDDRARLWRTIIAAHAAGDKPILVVVDNAADTGQVTPLLPGEESIPVLVTSRHVLDLDAHVHRLDVLDTEPAITLITELIALRCGPGDARLHDAAHRGGFVELAGLCAGLPLALRIIAALLADRPHLTPAALAARLRDEHGRLDQLVRRETSGDVAVRAAFDLSYQRLPPAQARMFRLLPANPGPTIATTAAAHLAGIPEAQAEALLADLHRAHLVEEPALGRWRLHDLLRLHAGVQAPDPADPGEAATAHQRLLDHYLTTTKTADTHMAILTPHQRPDTFRDRNHALAWLDAEAANLTAATQHAADNGDHHTTTAFTFALTRYLHHRRRFNDAITLTRHALAATHALGNRRGQGAALSNLGLALQEVRRFDEAITSHEAGLAIRRELGDHHSEGTALNNLGLALREVRRFDEAITSHQQAVEIYQDLGDRDGEGQALNNLGLALREVRRFDEAITSYQHAVEIYQDLGDRHGEGAALNNLGLALREVRRFDEAISSHEGGLAICRELGDRHGEGMALNNLGAALQVVRRFNEAITSHEAGLAICRELGDRHGEGQALNNLGAALQAVRRFNEAITSHQHAAEIYQDLGDRHGEGTALNNLGNALRAVRRFDEAITSYQQAVENYQDLGDRHREGQALNNLGLALRAVRRFDEAITSHEGGLAICRELGDRHGEGIALNNLGLALREVRRFDEAITSYQQAVEIYQDLGDRHREGQALNNLGLALRAVGRDGEARQCWAEALRAFAETGDGWSIARLEEFLAWLGAPGQ</sequence>
<feature type="repeat" description="TPR" evidence="4">
    <location>
        <begin position="824"/>
        <end position="857"/>
    </location>
</feature>
<dbReference type="SUPFAM" id="SSF52540">
    <property type="entry name" value="P-loop containing nucleoside triphosphate hydrolases"/>
    <property type="match status" value="1"/>
</dbReference>
<dbReference type="Pfam" id="PF13374">
    <property type="entry name" value="TPR_10"/>
    <property type="match status" value="2"/>
</dbReference>
<comment type="caution">
    <text evidence="5">The sequence shown here is derived from an EMBL/GenBank/DDBJ whole genome shotgun (WGS) entry which is preliminary data.</text>
</comment>
<keyword evidence="4" id="KW-0802">TPR repeat</keyword>
<dbReference type="SUPFAM" id="SSF48452">
    <property type="entry name" value="TPR-like"/>
    <property type="match status" value="3"/>
</dbReference>
<dbReference type="SMART" id="SM00028">
    <property type="entry name" value="TPR"/>
    <property type="match status" value="10"/>
</dbReference>
<dbReference type="Pfam" id="PF13424">
    <property type="entry name" value="TPR_12"/>
    <property type="match status" value="4"/>
</dbReference>
<organism evidence="5 6">
    <name type="scientific">Actinorhabdospora filicis</name>
    <dbReference type="NCBI Taxonomy" id="1785913"/>
    <lineage>
        <taxon>Bacteria</taxon>
        <taxon>Bacillati</taxon>
        <taxon>Actinomycetota</taxon>
        <taxon>Actinomycetes</taxon>
        <taxon>Micromonosporales</taxon>
        <taxon>Micromonosporaceae</taxon>
        <taxon>Actinorhabdospora</taxon>
    </lineage>
</organism>
<evidence type="ECO:0000256" key="2">
    <source>
        <dbReference type="ARBA" id="ARBA00022490"/>
    </source>
</evidence>
<feature type="repeat" description="TPR" evidence="4">
    <location>
        <begin position="584"/>
        <end position="617"/>
    </location>
</feature>
<reference evidence="5" key="1">
    <citation type="submission" date="2023-03" db="EMBL/GenBank/DDBJ databases">
        <title>Actinorhabdospora filicis NBRC 111898.</title>
        <authorList>
            <person name="Ichikawa N."/>
            <person name="Sato H."/>
            <person name="Tonouchi N."/>
        </authorList>
    </citation>
    <scope>NUCLEOTIDE SEQUENCE</scope>
    <source>
        <strain evidence="5">NBRC 111898</strain>
    </source>
</reference>
<feature type="repeat" description="TPR" evidence="4">
    <location>
        <begin position="544"/>
        <end position="577"/>
    </location>
</feature>
<proteinExistence type="predicted"/>
<dbReference type="GO" id="GO:0005938">
    <property type="term" value="C:cell cortex"/>
    <property type="evidence" value="ECO:0007669"/>
    <property type="project" value="TreeGrafter"/>
</dbReference>
<feature type="repeat" description="TPR" evidence="4">
    <location>
        <begin position="744"/>
        <end position="777"/>
    </location>
</feature>
<keyword evidence="2" id="KW-0963">Cytoplasm</keyword>
<evidence type="ECO:0000256" key="1">
    <source>
        <dbReference type="ARBA" id="ARBA00004496"/>
    </source>
</evidence>
<evidence type="ECO:0000313" key="6">
    <source>
        <dbReference type="Proteomes" id="UP001165079"/>
    </source>
</evidence>
<name>A0A9W6SJV4_9ACTN</name>
<dbReference type="EMBL" id="BSTX01000002">
    <property type="protein sequence ID" value="GLZ78374.1"/>
    <property type="molecule type" value="Genomic_DNA"/>
</dbReference>
<gene>
    <name evidence="5" type="ORF">Afil01_31810</name>
</gene>
<evidence type="ECO:0008006" key="7">
    <source>
        <dbReference type="Google" id="ProtNLM"/>
    </source>
</evidence>
<dbReference type="InterPro" id="IPR052386">
    <property type="entry name" value="GPSM"/>
</dbReference>
<accession>A0A9W6SJV4</accession>
<dbReference type="PRINTS" id="PR00364">
    <property type="entry name" value="DISEASERSIST"/>
</dbReference>
<keyword evidence="3" id="KW-0677">Repeat</keyword>
<dbReference type="Gene3D" id="3.40.50.300">
    <property type="entry name" value="P-loop containing nucleotide triphosphate hydrolases"/>
    <property type="match status" value="1"/>
</dbReference>
<evidence type="ECO:0000313" key="5">
    <source>
        <dbReference type="EMBL" id="GLZ78374.1"/>
    </source>
</evidence>
<dbReference type="Proteomes" id="UP001165079">
    <property type="component" value="Unassembled WGS sequence"/>
</dbReference>
<evidence type="ECO:0000256" key="4">
    <source>
        <dbReference type="PROSITE-ProRule" id="PRU00339"/>
    </source>
</evidence>
<dbReference type="PANTHER" id="PTHR45954">
    <property type="entry name" value="LD33695P"/>
    <property type="match status" value="1"/>
</dbReference>
<evidence type="ECO:0000256" key="3">
    <source>
        <dbReference type="ARBA" id="ARBA00022737"/>
    </source>
</evidence>
<dbReference type="InterPro" id="IPR011990">
    <property type="entry name" value="TPR-like_helical_dom_sf"/>
</dbReference>
<comment type="subcellular location">
    <subcellularLocation>
        <location evidence="1">Cytoplasm</location>
    </subcellularLocation>
</comment>
<protein>
    <recommendedName>
        <fullName evidence="7">Tetratricopeptide repeat protein</fullName>
    </recommendedName>
</protein>
<dbReference type="InterPro" id="IPR019734">
    <property type="entry name" value="TPR_rpt"/>
</dbReference>
<dbReference type="PROSITE" id="PS50005">
    <property type="entry name" value="TPR"/>
    <property type="match status" value="4"/>
</dbReference>
<dbReference type="GO" id="GO:0001965">
    <property type="term" value="F:G-protein alpha-subunit binding"/>
    <property type="evidence" value="ECO:0007669"/>
    <property type="project" value="TreeGrafter"/>
</dbReference>
<dbReference type="PANTHER" id="PTHR45954:SF1">
    <property type="entry name" value="LD33695P"/>
    <property type="match status" value="1"/>
</dbReference>
<keyword evidence="6" id="KW-1185">Reference proteome</keyword>